<gene>
    <name evidence="2" type="ORF">EU507_15210</name>
</gene>
<dbReference type="AlphaFoldDB" id="A0A8B3RPU9"/>
<dbReference type="InterPro" id="IPR025246">
    <property type="entry name" value="IS30-like_HTH"/>
</dbReference>
<dbReference type="Pfam" id="PF13936">
    <property type="entry name" value="HTH_38"/>
    <property type="match status" value="1"/>
</dbReference>
<dbReference type="EMBL" id="SEWT01000013">
    <property type="protein sequence ID" value="RYU29591.1"/>
    <property type="molecule type" value="Genomic_DNA"/>
</dbReference>
<organism evidence="2 3">
    <name type="scientific">Enterococcus faecalis</name>
    <name type="common">Streptococcus faecalis</name>
    <dbReference type="NCBI Taxonomy" id="1351"/>
    <lineage>
        <taxon>Bacteria</taxon>
        <taxon>Bacillati</taxon>
        <taxon>Bacillota</taxon>
        <taxon>Bacilli</taxon>
        <taxon>Lactobacillales</taxon>
        <taxon>Enterococcaceae</taxon>
        <taxon>Enterococcus</taxon>
    </lineage>
</organism>
<accession>A0A8B3RPU9</accession>
<protein>
    <recommendedName>
        <fullName evidence="1">Transposase IS30-like HTH domain-containing protein</fullName>
    </recommendedName>
</protein>
<comment type="caution">
    <text evidence="2">The sequence shown here is derived from an EMBL/GenBank/DDBJ whole genome shotgun (WGS) entry which is preliminary data.</text>
</comment>
<name>A0A8B3RPU9_ENTFL</name>
<dbReference type="Proteomes" id="UP000292223">
    <property type="component" value="Unassembled WGS sequence"/>
</dbReference>
<evidence type="ECO:0000259" key="1">
    <source>
        <dbReference type="Pfam" id="PF13936"/>
    </source>
</evidence>
<sequence length="55" mass="6247">MVLYRKQGLTSSKIGKLIGRSTPTITREIKRNSKPDGIYEPAYAQTLTNYRRATC</sequence>
<proteinExistence type="predicted"/>
<reference evidence="2 3" key="1">
    <citation type="submission" date="2019-02" db="EMBL/GenBank/DDBJ databases">
        <title>From farm to fork: dissemination of Tn554::fexA-optrA in linezolid-resistant Enterococcus faecalis clones from chicken feces and meat in Tunisia.</title>
        <authorList>
            <person name="Tedim A.P."/>
            <person name="Elghaieb H."/>
            <person name="Abbassi M.S."/>
            <person name="Novais C."/>
            <person name="Hassen A."/>
            <person name="Peixe L."/>
            <person name="Freitas A.R."/>
        </authorList>
    </citation>
    <scope>NUCLEOTIDE SEQUENCE [LARGE SCALE GENOMIC DNA]</scope>
    <source>
        <strain evidence="2 3">728T</strain>
    </source>
</reference>
<evidence type="ECO:0000313" key="2">
    <source>
        <dbReference type="EMBL" id="RYU29591.1"/>
    </source>
</evidence>
<feature type="domain" description="Transposase IS30-like HTH" evidence="1">
    <location>
        <begin position="5"/>
        <end position="32"/>
    </location>
</feature>
<evidence type="ECO:0000313" key="3">
    <source>
        <dbReference type="Proteomes" id="UP000292223"/>
    </source>
</evidence>